<feature type="transmembrane region" description="Helical" evidence="1">
    <location>
        <begin position="82"/>
        <end position="102"/>
    </location>
</feature>
<evidence type="ECO:0000313" key="3">
    <source>
        <dbReference type="Proteomes" id="UP000298663"/>
    </source>
</evidence>
<dbReference type="AlphaFoldDB" id="A0A4U5MR94"/>
<reference evidence="2 3" key="1">
    <citation type="journal article" date="2015" name="Genome Biol.">
        <title>Comparative genomics of Steinernema reveals deeply conserved gene regulatory networks.</title>
        <authorList>
            <person name="Dillman A.R."/>
            <person name="Macchietto M."/>
            <person name="Porter C.F."/>
            <person name="Rogers A."/>
            <person name="Williams B."/>
            <person name="Antoshechkin I."/>
            <person name="Lee M.M."/>
            <person name="Goodwin Z."/>
            <person name="Lu X."/>
            <person name="Lewis E.E."/>
            <person name="Goodrich-Blair H."/>
            <person name="Stock S.P."/>
            <person name="Adams B.J."/>
            <person name="Sternberg P.W."/>
            <person name="Mortazavi A."/>
        </authorList>
    </citation>
    <scope>NUCLEOTIDE SEQUENCE [LARGE SCALE GENOMIC DNA]</scope>
    <source>
        <strain evidence="2 3">ALL</strain>
    </source>
</reference>
<comment type="caution">
    <text evidence="2">The sequence shown here is derived from an EMBL/GenBank/DDBJ whole genome shotgun (WGS) entry which is preliminary data.</text>
</comment>
<feature type="transmembrane region" description="Helical" evidence="1">
    <location>
        <begin position="209"/>
        <end position="229"/>
    </location>
</feature>
<feature type="transmembrane region" description="Helical" evidence="1">
    <location>
        <begin position="114"/>
        <end position="138"/>
    </location>
</feature>
<evidence type="ECO:0008006" key="4">
    <source>
        <dbReference type="Google" id="ProtNLM"/>
    </source>
</evidence>
<evidence type="ECO:0000256" key="1">
    <source>
        <dbReference type="SAM" id="Phobius"/>
    </source>
</evidence>
<feature type="transmembrane region" description="Helical" evidence="1">
    <location>
        <begin position="168"/>
        <end position="189"/>
    </location>
</feature>
<accession>A0A4U5MR94</accession>
<sequence>MDTTQLVAGTIYLFIGTFFPPLYGRMIYILIARSQYRKLEVYRIVALIGIVQLLCTPAAFLGGLTHLLDYDPGSIAEISMKLFSAACKAEVPLSFILALNRLKVICGLRYPNVIHNILIVIFLLYGLVFFILLLTPYASSSYTFTPHMHLPKYDLTFEVTFIMSKSSAIISLIFTIATLVCYIVVCFYLTRMQAISNVTKDWRKERSILVYAGIRFLFDLFVLVFFNFVTLPPLSWIPVVIMASYFLNMLFLPLFLYLLLNT</sequence>
<dbReference type="OrthoDB" id="5829915at2759"/>
<keyword evidence="1" id="KW-1133">Transmembrane helix</keyword>
<dbReference type="EMBL" id="AZBU02000006">
    <property type="protein sequence ID" value="TKR71853.1"/>
    <property type="molecule type" value="Genomic_DNA"/>
</dbReference>
<organism evidence="2 3">
    <name type="scientific">Steinernema carpocapsae</name>
    <name type="common">Entomopathogenic nematode</name>
    <dbReference type="NCBI Taxonomy" id="34508"/>
    <lineage>
        <taxon>Eukaryota</taxon>
        <taxon>Metazoa</taxon>
        <taxon>Ecdysozoa</taxon>
        <taxon>Nematoda</taxon>
        <taxon>Chromadorea</taxon>
        <taxon>Rhabditida</taxon>
        <taxon>Tylenchina</taxon>
        <taxon>Panagrolaimomorpha</taxon>
        <taxon>Strongyloidoidea</taxon>
        <taxon>Steinernematidae</taxon>
        <taxon>Steinernema</taxon>
    </lineage>
</organism>
<keyword evidence="3" id="KW-1185">Reference proteome</keyword>
<feature type="transmembrane region" description="Helical" evidence="1">
    <location>
        <begin position="6"/>
        <end position="23"/>
    </location>
</feature>
<dbReference type="Proteomes" id="UP000298663">
    <property type="component" value="Unassembled WGS sequence"/>
</dbReference>
<keyword evidence="1" id="KW-0472">Membrane</keyword>
<feature type="transmembrane region" description="Helical" evidence="1">
    <location>
        <begin position="235"/>
        <end position="260"/>
    </location>
</feature>
<gene>
    <name evidence="2" type="ORF">L596_019386</name>
</gene>
<protein>
    <recommendedName>
        <fullName evidence="4">7TM GPCR serpentine receptor class x (Srx) domain-containing protein</fullName>
    </recommendedName>
</protein>
<name>A0A4U5MR94_STECR</name>
<keyword evidence="1" id="KW-0812">Transmembrane</keyword>
<evidence type="ECO:0000313" key="2">
    <source>
        <dbReference type="EMBL" id="TKR71853.1"/>
    </source>
</evidence>
<proteinExistence type="predicted"/>
<reference evidence="2 3" key="2">
    <citation type="journal article" date="2019" name="G3 (Bethesda)">
        <title>Hybrid Assembly of the Genome of the Entomopathogenic Nematode Steinernema carpocapsae Identifies the X-Chromosome.</title>
        <authorList>
            <person name="Serra L."/>
            <person name="Macchietto M."/>
            <person name="Macias-Munoz A."/>
            <person name="McGill C.J."/>
            <person name="Rodriguez I.M."/>
            <person name="Rodriguez B."/>
            <person name="Murad R."/>
            <person name="Mortazavi A."/>
        </authorList>
    </citation>
    <scope>NUCLEOTIDE SEQUENCE [LARGE SCALE GENOMIC DNA]</scope>
    <source>
        <strain evidence="2 3">ALL</strain>
    </source>
</reference>
<feature type="transmembrane region" description="Helical" evidence="1">
    <location>
        <begin position="44"/>
        <end position="62"/>
    </location>
</feature>